<dbReference type="GO" id="GO:0009881">
    <property type="term" value="F:photoreceptor activity"/>
    <property type="evidence" value="ECO:0007669"/>
    <property type="project" value="UniProtKB-KW"/>
</dbReference>
<dbReference type="InterPro" id="IPR000014">
    <property type="entry name" value="PAS"/>
</dbReference>
<evidence type="ECO:0000313" key="19">
    <source>
        <dbReference type="Proteomes" id="UP000256794"/>
    </source>
</evidence>
<keyword evidence="9" id="KW-0677">Repeat</keyword>
<dbReference type="InterPro" id="IPR011102">
    <property type="entry name" value="Sig_transdc_His_kinase_HWE"/>
</dbReference>
<dbReference type="InterPro" id="IPR013767">
    <property type="entry name" value="PAS_fold"/>
</dbReference>
<dbReference type="EMBL" id="QUMX01000019">
    <property type="protein sequence ID" value="REG45740.1"/>
    <property type="molecule type" value="Genomic_DNA"/>
</dbReference>
<sequence>MASQANAWLAAIVENSNDAIISKTLDGVITTWNRGAEQLFGYQAEEAVGQPITMLIPDERLSEEEEILSRLRTGQKIDHFETVRRRKDGALIEISVTVSPVTDEAGTILGASKIARDIGAQKRAFIRQSLLLREMHHRIKNLFTLTAGLVSLSARATTGGEAFASDLHARLRALARAHELTMPDLGDAAIAANATTVRALLDAILTPHASRSDMRILITGCDAPLAGNALTSMALLLHELTTNAAKYGALSVPEGHLAVDFTTHADRLLMAWTETNGPATPAEDRVAGFGSTLESAAVAGVEGELRREWRADGLAITLEVPLRRLAG</sequence>
<dbReference type="SMART" id="SM00911">
    <property type="entry name" value="HWE_HK"/>
    <property type="match status" value="1"/>
</dbReference>
<dbReference type="Pfam" id="PF00989">
    <property type="entry name" value="PAS"/>
    <property type="match status" value="1"/>
</dbReference>
<dbReference type="PANTHER" id="PTHR41523">
    <property type="entry name" value="TWO-COMPONENT SYSTEM SENSOR PROTEIN"/>
    <property type="match status" value="1"/>
</dbReference>
<dbReference type="Gene3D" id="3.30.565.10">
    <property type="entry name" value="Histidine kinase-like ATPase, C-terminal domain"/>
    <property type="match status" value="1"/>
</dbReference>
<keyword evidence="12" id="KW-0067">ATP-binding</keyword>
<keyword evidence="8" id="KW-0808">Transferase</keyword>
<keyword evidence="14" id="KW-0843">Virulence</keyword>
<name>A0AAQ0HGK6_PARVE</name>
<keyword evidence="15" id="KW-0675">Receptor</keyword>
<dbReference type="SUPFAM" id="SSF55785">
    <property type="entry name" value="PYP-like sensor domain (PAS domain)"/>
    <property type="match status" value="1"/>
</dbReference>
<dbReference type="GO" id="GO:0004673">
    <property type="term" value="F:protein histidine kinase activity"/>
    <property type="evidence" value="ECO:0007669"/>
    <property type="project" value="UniProtKB-EC"/>
</dbReference>
<dbReference type="SMART" id="SM00091">
    <property type="entry name" value="PAS"/>
    <property type="match status" value="1"/>
</dbReference>
<dbReference type="Gene3D" id="3.30.450.20">
    <property type="entry name" value="PAS domain"/>
    <property type="match status" value="1"/>
</dbReference>
<evidence type="ECO:0000256" key="15">
    <source>
        <dbReference type="ARBA" id="ARBA00023170"/>
    </source>
</evidence>
<evidence type="ECO:0000259" key="17">
    <source>
        <dbReference type="PROSITE" id="PS50113"/>
    </source>
</evidence>
<reference evidence="18 19" key="1">
    <citation type="submission" date="2018-08" db="EMBL/GenBank/DDBJ databases">
        <title>Genomic Encyclopedia of Archaeal and Bacterial Type Strains, Phase II (KMG-II): from individual species to whole genera.</title>
        <authorList>
            <person name="Goeker M."/>
        </authorList>
    </citation>
    <scope>NUCLEOTIDE SEQUENCE [LARGE SCALE GENOMIC DNA]</scope>
    <source>
        <strain evidence="18 19">DSM 582</strain>
    </source>
</reference>
<evidence type="ECO:0000256" key="9">
    <source>
        <dbReference type="ARBA" id="ARBA00022737"/>
    </source>
</evidence>
<dbReference type="SMART" id="SM00086">
    <property type="entry name" value="PAC"/>
    <property type="match status" value="1"/>
</dbReference>
<dbReference type="InterPro" id="IPR000700">
    <property type="entry name" value="PAS-assoc_C"/>
</dbReference>
<gene>
    <name evidence="18" type="ORF">ATH84_10198</name>
</gene>
<keyword evidence="19" id="KW-1185">Reference proteome</keyword>
<keyword evidence="11" id="KW-0418">Kinase</keyword>
<organism evidence="18 19">
    <name type="scientific">Paracoccus versutus</name>
    <name type="common">Thiobacillus versutus</name>
    <dbReference type="NCBI Taxonomy" id="34007"/>
    <lineage>
        <taxon>Bacteria</taxon>
        <taxon>Pseudomonadati</taxon>
        <taxon>Pseudomonadota</taxon>
        <taxon>Alphaproteobacteria</taxon>
        <taxon>Rhodobacterales</taxon>
        <taxon>Paracoccaceae</taxon>
        <taxon>Paracoccus</taxon>
    </lineage>
</organism>
<comment type="caution">
    <text evidence="18">The sequence shown here is derived from an EMBL/GenBank/DDBJ whole genome shotgun (WGS) entry which is preliminary data.</text>
</comment>
<dbReference type="PROSITE" id="PS50112">
    <property type="entry name" value="PAS"/>
    <property type="match status" value="1"/>
</dbReference>
<evidence type="ECO:0000256" key="12">
    <source>
        <dbReference type="ARBA" id="ARBA00022840"/>
    </source>
</evidence>
<keyword evidence="5" id="KW-0716">Sensory transduction</keyword>
<evidence type="ECO:0000256" key="13">
    <source>
        <dbReference type="ARBA" id="ARBA00022991"/>
    </source>
</evidence>
<dbReference type="RefSeq" id="WP_052095834.1">
    <property type="nucleotide sequence ID" value="NZ_CP035286.1"/>
</dbReference>
<keyword evidence="3" id="KW-0600">Photoreceptor protein</keyword>
<evidence type="ECO:0000256" key="8">
    <source>
        <dbReference type="ARBA" id="ARBA00022679"/>
    </source>
</evidence>
<dbReference type="InterPro" id="IPR036890">
    <property type="entry name" value="HATPase_C_sf"/>
</dbReference>
<evidence type="ECO:0000256" key="2">
    <source>
        <dbReference type="ARBA" id="ARBA00012438"/>
    </source>
</evidence>
<dbReference type="EC" id="2.7.13.3" evidence="2"/>
<keyword evidence="13" id="KW-0157">Chromophore</keyword>
<dbReference type="PANTHER" id="PTHR41523:SF8">
    <property type="entry name" value="ETHYLENE RESPONSE SENSOR PROTEIN"/>
    <property type="match status" value="1"/>
</dbReference>
<feature type="domain" description="PAC" evidence="17">
    <location>
        <begin position="78"/>
        <end position="130"/>
    </location>
</feature>
<protein>
    <recommendedName>
        <fullName evidence="2">histidine kinase</fullName>
        <ecNumber evidence="2">2.7.13.3</ecNumber>
    </recommendedName>
</protein>
<evidence type="ECO:0000313" key="18">
    <source>
        <dbReference type="EMBL" id="REG45740.1"/>
    </source>
</evidence>
<evidence type="ECO:0000256" key="3">
    <source>
        <dbReference type="ARBA" id="ARBA00022543"/>
    </source>
</evidence>
<proteinExistence type="predicted"/>
<dbReference type="InterPro" id="IPR035965">
    <property type="entry name" value="PAS-like_dom_sf"/>
</dbReference>
<evidence type="ECO:0000256" key="14">
    <source>
        <dbReference type="ARBA" id="ARBA00023026"/>
    </source>
</evidence>
<dbReference type="GO" id="GO:0006355">
    <property type="term" value="P:regulation of DNA-templated transcription"/>
    <property type="evidence" value="ECO:0007669"/>
    <property type="project" value="InterPro"/>
</dbReference>
<keyword evidence="10" id="KW-0547">Nucleotide-binding</keyword>
<evidence type="ECO:0000256" key="1">
    <source>
        <dbReference type="ARBA" id="ARBA00000085"/>
    </source>
</evidence>
<dbReference type="NCBIfam" id="TIGR00229">
    <property type="entry name" value="sensory_box"/>
    <property type="match status" value="1"/>
</dbReference>
<evidence type="ECO:0000259" key="16">
    <source>
        <dbReference type="PROSITE" id="PS50112"/>
    </source>
</evidence>
<evidence type="ECO:0000256" key="6">
    <source>
        <dbReference type="ARBA" id="ARBA00022630"/>
    </source>
</evidence>
<accession>A0AAQ0HGK6</accession>
<dbReference type="PROSITE" id="PS50113">
    <property type="entry name" value="PAC"/>
    <property type="match status" value="1"/>
</dbReference>
<evidence type="ECO:0000256" key="10">
    <source>
        <dbReference type="ARBA" id="ARBA00022741"/>
    </source>
</evidence>
<dbReference type="Pfam" id="PF07536">
    <property type="entry name" value="HWE_HK"/>
    <property type="match status" value="1"/>
</dbReference>
<dbReference type="CDD" id="cd00130">
    <property type="entry name" value="PAS"/>
    <property type="match status" value="1"/>
</dbReference>
<comment type="catalytic activity">
    <reaction evidence="1">
        <text>ATP + protein L-histidine = ADP + protein N-phospho-L-histidine.</text>
        <dbReference type="EC" id="2.7.13.3"/>
    </reaction>
</comment>
<evidence type="ECO:0000256" key="4">
    <source>
        <dbReference type="ARBA" id="ARBA00022553"/>
    </source>
</evidence>
<feature type="domain" description="PAS" evidence="16">
    <location>
        <begin position="5"/>
        <end position="74"/>
    </location>
</feature>
<keyword evidence="7" id="KW-0288">FMN</keyword>
<dbReference type="Proteomes" id="UP000256794">
    <property type="component" value="Unassembled WGS sequence"/>
</dbReference>
<dbReference type="InterPro" id="IPR001610">
    <property type="entry name" value="PAC"/>
</dbReference>
<keyword evidence="4" id="KW-0597">Phosphoprotein</keyword>
<evidence type="ECO:0000256" key="5">
    <source>
        <dbReference type="ARBA" id="ARBA00022606"/>
    </source>
</evidence>
<evidence type="ECO:0000256" key="7">
    <source>
        <dbReference type="ARBA" id="ARBA00022643"/>
    </source>
</evidence>
<dbReference type="AlphaFoldDB" id="A0AAQ0HGK6"/>
<dbReference type="GO" id="GO:0005524">
    <property type="term" value="F:ATP binding"/>
    <property type="evidence" value="ECO:0007669"/>
    <property type="project" value="UniProtKB-KW"/>
</dbReference>
<evidence type="ECO:0000256" key="11">
    <source>
        <dbReference type="ARBA" id="ARBA00022777"/>
    </source>
</evidence>
<keyword evidence="6" id="KW-0285">Flavoprotein</keyword>